<evidence type="ECO:0000313" key="2">
    <source>
        <dbReference type="Proteomes" id="UP000675940"/>
    </source>
</evidence>
<name>A0A940MN25_9RHOB</name>
<sequence>MLHAQPPDSTARTLVSGADRAPVGQLGSSVVAFMRKAGFETGYGTQEAGYVDRIVVPGSAFAALDRTPELLIDALSDFRDVLGSAGRFPPAAMPPLLHRACTVRAYAADVREAGHAGVLRNLAAEDLPARALSDLVTALRAMGAERYAVIAGALRPWLNGPGLNGPGLNGHGLNGRGKAPDLARLDHAFTLLDRRAPLLLALARWVAARPEVSVVDDAACTDTVQRLCEGNRDRLRRAMELRLAGVTEVLSDDMRLGIGLACGRLSRPELVLSLGRESARPAAGRGGTLCRVQGLFGARMAALAPGWGMALSRVVEDVQGRVTPFARPTIDVSEPEIRAAAALIRRLKVAAALCCLTDRVGRDGSLVPTVLIDGPVARADRLNLVMLEGDAVFVLEAGPEGARLSRMGEEERAVTVARARLDAFAQCYAAWSRP</sequence>
<dbReference type="EMBL" id="JAGISH010000004">
    <property type="protein sequence ID" value="MBP0482745.1"/>
    <property type="molecule type" value="Genomic_DNA"/>
</dbReference>
<keyword evidence="2" id="KW-1185">Reference proteome</keyword>
<dbReference type="AlphaFoldDB" id="A0A940MN25"/>
<proteinExistence type="predicted"/>
<reference evidence="1" key="1">
    <citation type="submission" date="2021-03" db="EMBL/GenBank/DDBJ databases">
        <title>Sagittula salina sp. nov. strain M10.9X isolated from the marine waste.</title>
        <authorList>
            <person name="Satari L."/>
            <person name="Molina-Menor E."/>
            <person name="Vidal-Verdu A."/>
            <person name="Pascual J."/>
            <person name="Pereto J."/>
            <person name="Porcar M."/>
        </authorList>
    </citation>
    <scope>NUCLEOTIDE SEQUENCE</scope>
    <source>
        <strain evidence="1">M10.9X</strain>
    </source>
</reference>
<organism evidence="1 2">
    <name type="scientific">Sagittula salina</name>
    <dbReference type="NCBI Taxonomy" id="2820268"/>
    <lineage>
        <taxon>Bacteria</taxon>
        <taxon>Pseudomonadati</taxon>
        <taxon>Pseudomonadota</taxon>
        <taxon>Alphaproteobacteria</taxon>
        <taxon>Rhodobacterales</taxon>
        <taxon>Roseobacteraceae</taxon>
        <taxon>Sagittula</taxon>
    </lineage>
</organism>
<accession>A0A940MN25</accession>
<dbReference type="RefSeq" id="WP_209360683.1">
    <property type="nucleotide sequence ID" value="NZ_JAGISH010000004.1"/>
</dbReference>
<evidence type="ECO:0000313" key="1">
    <source>
        <dbReference type="EMBL" id="MBP0482745.1"/>
    </source>
</evidence>
<dbReference type="Proteomes" id="UP000675940">
    <property type="component" value="Unassembled WGS sequence"/>
</dbReference>
<protein>
    <submittedName>
        <fullName evidence="1">Uncharacterized protein</fullName>
    </submittedName>
</protein>
<comment type="caution">
    <text evidence="1">The sequence shown here is derived from an EMBL/GenBank/DDBJ whole genome shotgun (WGS) entry which is preliminary data.</text>
</comment>
<gene>
    <name evidence="1" type="ORF">J5474_09610</name>
</gene>